<dbReference type="AlphaFoldDB" id="A0A127A0L1"/>
<feature type="domain" description="D-isomer specific 2-hydroxyacid dehydrogenase catalytic" evidence="2">
    <location>
        <begin position="31"/>
        <end position="165"/>
    </location>
</feature>
<organism evidence="3 4">
    <name type="scientific">Sinomonas atrocyanea</name>
    <dbReference type="NCBI Taxonomy" id="37927"/>
    <lineage>
        <taxon>Bacteria</taxon>
        <taxon>Bacillati</taxon>
        <taxon>Actinomycetota</taxon>
        <taxon>Actinomycetes</taxon>
        <taxon>Micrococcales</taxon>
        <taxon>Micrococcaceae</taxon>
        <taxon>Sinomonas</taxon>
    </lineage>
</organism>
<dbReference type="Gene3D" id="3.40.50.720">
    <property type="entry name" value="NAD(P)-binding Rossmann-like Domain"/>
    <property type="match status" value="2"/>
</dbReference>
<proteinExistence type="predicted"/>
<evidence type="ECO:0000313" key="4">
    <source>
        <dbReference type="Proteomes" id="UP000070134"/>
    </source>
</evidence>
<gene>
    <name evidence="3" type="ORF">SA2016_2194</name>
</gene>
<dbReference type="GO" id="GO:0004617">
    <property type="term" value="F:phosphoglycerate dehydrogenase activity"/>
    <property type="evidence" value="ECO:0007669"/>
    <property type="project" value="TreeGrafter"/>
</dbReference>
<dbReference type="InterPro" id="IPR006139">
    <property type="entry name" value="D-isomer_2_OHA_DH_cat_dom"/>
</dbReference>
<evidence type="ECO:0000256" key="1">
    <source>
        <dbReference type="SAM" id="MobiDB-lite"/>
    </source>
</evidence>
<dbReference type="EMBL" id="CP014518">
    <property type="protein sequence ID" value="AMM32863.1"/>
    <property type="molecule type" value="Genomic_DNA"/>
</dbReference>
<accession>A0A127A0L1</accession>
<dbReference type="GO" id="GO:0051287">
    <property type="term" value="F:NAD binding"/>
    <property type="evidence" value="ECO:0007669"/>
    <property type="project" value="InterPro"/>
</dbReference>
<dbReference type="InterPro" id="IPR036291">
    <property type="entry name" value="NAD(P)-bd_dom_sf"/>
</dbReference>
<feature type="compositionally biased region" description="Polar residues" evidence="1">
    <location>
        <begin position="211"/>
        <end position="226"/>
    </location>
</feature>
<dbReference type="PATRIC" id="fig|37927.3.peg.2252"/>
<feature type="region of interest" description="Disordered" evidence="1">
    <location>
        <begin position="188"/>
        <end position="226"/>
    </location>
</feature>
<dbReference type="STRING" id="37927.SA2016_2194"/>
<dbReference type="PANTHER" id="PTHR42938:SF22">
    <property type="entry name" value="D-3-PHOSPHOGLYCERATE DEHYDROGENASE"/>
    <property type="match status" value="1"/>
</dbReference>
<sequence>MSTVVVTEDVTGPAYDKLAAARSLRRDAEAWSSPERLRELLAHAEAVIVRNRTQVDQAFLEAAPSLKVVARAGVGLDNIDLDAADRAGVVVVAPLGANASSVAEHALAMALALSKSLIPSSTSTKAGGWDRTPTQELKGRTWGLLSAGATARATARLARSLGMDVVAYDPYIGPDHPEVLEIGLELAPSTMSSPGPTCSASTCPTPRRPTGSWTLTGSPSSPAAPS</sequence>
<feature type="compositionally biased region" description="Polar residues" evidence="1">
    <location>
        <begin position="189"/>
        <end position="204"/>
    </location>
</feature>
<evidence type="ECO:0000313" key="3">
    <source>
        <dbReference type="EMBL" id="AMM32863.1"/>
    </source>
</evidence>
<name>A0A127A0L1_9MICC</name>
<dbReference type="KEGG" id="satk:SA2016_2194"/>
<keyword evidence="4" id="KW-1185">Reference proteome</keyword>
<evidence type="ECO:0000259" key="2">
    <source>
        <dbReference type="Pfam" id="PF00389"/>
    </source>
</evidence>
<dbReference type="RefSeq" id="WP_066497983.1">
    <property type="nucleotide sequence ID" value="NZ_CP014518.1"/>
</dbReference>
<dbReference type="Pfam" id="PF00389">
    <property type="entry name" value="2-Hacid_dh"/>
    <property type="match status" value="1"/>
</dbReference>
<dbReference type="PANTHER" id="PTHR42938">
    <property type="entry name" value="FORMATE DEHYDROGENASE 1"/>
    <property type="match status" value="1"/>
</dbReference>
<reference evidence="3 4" key="1">
    <citation type="submission" date="2016-02" db="EMBL/GenBank/DDBJ databases">
        <title>Complete genome of Sinomonas atrocyanea KCTC 3377.</title>
        <authorList>
            <person name="Kim K.M."/>
        </authorList>
    </citation>
    <scope>NUCLEOTIDE SEQUENCE [LARGE SCALE GENOMIC DNA]</scope>
    <source>
        <strain evidence="3 4">KCTC 3377</strain>
    </source>
</reference>
<dbReference type="Proteomes" id="UP000070134">
    <property type="component" value="Chromosome"/>
</dbReference>
<protein>
    <submittedName>
        <fullName evidence="3">Phosphoglycerate dehydrogenase</fullName>
    </submittedName>
</protein>
<dbReference type="SUPFAM" id="SSF51735">
    <property type="entry name" value="NAD(P)-binding Rossmann-fold domains"/>
    <property type="match status" value="1"/>
</dbReference>
<dbReference type="SUPFAM" id="SSF52283">
    <property type="entry name" value="Formate/glycerate dehydrogenase catalytic domain-like"/>
    <property type="match status" value="1"/>
</dbReference>